<accession>A0A554XE12</accession>
<dbReference type="STRING" id="307486.GCA_000807215_00165"/>
<keyword evidence="1" id="KW-0472">Membrane</keyword>
<dbReference type="EMBL" id="VJOM01000001">
    <property type="protein sequence ID" value="TSE34066.1"/>
    <property type="molecule type" value="Genomic_DNA"/>
</dbReference>
<dbReference type="AlphaFoldDB" id="A0A554XE12"/>
<name>A0A554XE12_9BURK</name>
<keyword evidence="1" id="KW-1133">Transmembrane helix</keyword>
<sequence>MPTLSEASPLLRAMRALWRMLVSRVAHGLRPAALVSIQTEAAQDASTVLVDLDGRVLDPPPHRWRRWGVRHWPARSVPEELVLRKSWHQPPMEPAAQRAAIELRGQLQSPFPPRDTLFFWRAFSQPDGHTLVHAAWLSRERVAAALPDEPGKTPLSVWLALPPGGPQWVPVPDAAWQRVRRWCRWRSALNGVLWVGALALMLAAALSPSWHLRARVLDATAQWAALQPMAAPALASREQLTHAVEHIRAFDELAAQRRDPVLVLDWLTAQLPDDTHVSEFELDGSTLRIQGLTPNAAALMRRLGEQPGVASVSATRAATKVLGLGKESYAIEIRFGVDPLAPGATAASTPQPTSATP</sequence>
<dbReference type="RefSeq" id="WP_185974845.1">
    <property type="nucleotide sequence ID" value="NZ_CP083911.1"/>
</dbReference>
<evidence type="ECO:0000313" key="3">
    <source>
        <dbReference type="Proteomes" id="UP000317763"/>
    </source>
</evidence>
<dbReference type="InterPro" id="IPR007813">
    <property type="entry name" value="PilN"/>
</dbReference>
<keyword evidence="3" id="KW-1185">Reference proteome</keyword>
<evidence type="ECO:0008006" key="4">
    <source>
        <dbReference type="Google" id="ProtNLM"/>
    </source>
</evidence>
<reference evidence="2 3" key="1">
    <citation type="submission" date="2019-07" db="EMBL/GenBank/DDBJ databases">
        <title>Tepidimonas taiwanensis I1-1 draft genome.</title>
        <authorList>
            <person name="Da Costa M.S."/>
            <person name="Froufe H.J.C."/>
            <person name="Egas C."/>
            <person name="Albuquerque L."/>
        </authorList>
    </citation>
    <scope>NUCLEOTIDE SEQUENCE [LARGE SCALE GENOMIC DNA]</scope>
    <source>
        <strain evidence="2 3">I1-1</strain>
    </source>
</reference>
<gene>
    <name evidence="2" type="ORF">Ttaiw_00126</name>
</gene>
<dbReference type="Pfam" id="PF05137">
    <property type="entry name" value="PilN"/>
    <property type="match status" value="1"/>
</dbReference>
<protein>
    <recommendedName>
        <fullName evidence="4">Fimbrial assembly protein (PilN)</fullName>
    </recommendedName>
</protein>
<evidence type="ECO:0000256" key="1">
    <source>
        <dbReference type="SAM" id="Phobius"/>
    </source>
</evidence>
<comment type="caution">
    <text evidence="2">The sequence shown here is derived from an EMBL/GenBank/DDBJ whole genome shotgun (WGS) entry which is preliminary data.</text>
</comment>
<keyword evidence="1" id="KW-0812">Transmembrane</keyword>
<evidence type="ECO:0000313" key="2">
    <source>
        <dbReference type="EMBL" id="TSE34066.1"/>
    </source>
</evidence>
<feature type="transmembrane region" description="Helical" evidence="1">
    <location>
        <begin position="188"/>
        <end position="210"/>
    </location>
</feature>
<dbReference type="Proteomes" id="UP000317763">
    <property type="component" value="Unassembled WGS sequence"/>
</dbReference>
<organism evidence="2 3">
    <name type="scientific">Tepidimonas taiwanensis</name>
    <dbReference type="NCBI Taxonomy" id="307486"/>
    <lineage>
        <taxon>Bacteria</taxon>
        <taxon>Pseudomonadati</taxon>
        <taxon>Pseudomonadota</taxon>
        <taxon>Betaproteobacteria</taxon>
        <taxon>Burkholderiales</taxon>
        <taxon>Tepidimonas</taxon>
    </lineage>
</organism>
<proteinExistence type="predicted"/>